<dbReference type="RefSeq" id="WP_084412584.1">
    <property type="nucleotide sequence ID" value="NZ_FWXR01000029.1"/>
</dbReference>
<keyword evidence="4" id="KW-1185">Reference proteome</keyword>
<dbReference type="Pfam" id="PF07007">
    <property type="entry name" value="LprI"/>
    <property type="match status" value="1"/>
</dbReference>
<dbReference type="EMBL" id="FWXR01000029">
    <property type="protein sequence ID" value="SMD11190.1"/>
    <property type="molecule type" value="Genomic_DNA"/>
</dbReference>
<name>A0A1W2EN98_9HYPH</name>
<dbReference type="STRING" id="937218.SAMN06297251_12914"/>
<feature type="chain" id="PRO_5012777435" description="Lysozyme inhibitor LprI-like N-terminal domain-containing protein" evidence="1">
    <location>
        <begin position="18"/>
        <end position="166"/>
    </location>
</feature>
<evidence type="ECO:0000313" key="3">
    <source>
        <dbReference type="EMBL" id="SMD11190.1"/>
    </source>
</evidence>
<feature type="domain" description="Lysozyme inhibitor LprI-like N-terminal" evidence="2">
    <location>
        <begin position="56"/>
        <end position="162"/>
    </location>
</feature>
<dbReference type="OrthoDB" id="7340239at2"/>
<feature type="signal peptide" evidence="1">
    <location>
        <begin position="1"/>
        <end position="17"/>
    </location>
</feature>
<evidence type="ECO:0000313" key="4">
    <source>
        <dbReference type="Proteomes" id="UP000192656"/>
    </source>
</evidence>
<accession>A0A1W2EN98</accession>
<dbReference type="Proteomes" id="UP000192656">
    <property type="component" value="Unassembled WGS sequence"/>
</dbReference>
<gene>
    <name evidence="3" type="ORF">SAMN06297251_12914</name>
</gene>
<keyword evidence="1" id="KW-0732">Signal</keyword>
<protein>
    <recommendedName>
        <fullName evidence="2">Lysozyme inhibitor LprI-like N-terminal domain-containing protein</fullName>
    </recommendedName>
</protein>
<proteinExistence type="predicted"/>
<reference evidence="3 4" key="1">
    <citation type="submission" date="2017-04" db="EMBL/GenBank/DDBJ databases">
        <authorList>
            <person name="Afonso C.L."/>
            <person name="Miller P.J."/>
            <person name="Scott M.A."/>
            <person name="Spackman E."/>
            <person name="Goraichik I."/>
            <person name="Dimitrov K.M."/>
            <person name="Suarez D.L."/>
            <person name="Swayne D.E."/>
        </authorList>
    </citation>
    <scope>NUCLEOTIDE SEQUENCE [LARGE SCALE GENOMIC DNA]</scope>
    <source>
        <strain evidence="3 4">CGMCC 1.10972</strain>
    </source>
</reference>
<dbReference type="AlphaFoldDB" id="A0A1W2EN98"/>
<evidence type="ECO:0000259" key="2">
    <source>
        <dbReference type="Pfam" id="PF07007"/>
    </source>
</evidence>
<sequence length="166" mass="17763">MRVLGFPLTLLAATAFAALTIHAPARAEDNGLAKIEACLAKTDEPRSCIGTIAKPCMETEDGQTTMGTADCFADEEAAWDALLNARYKTTLSDAKDMDKRLAEDGNFETGVADALVKAQRAWIAFRDAECDRLFEANKEGTIRTVVAASCSNDLTAERAIALGEEG</sequence>
<evidence type="ECO:0000256" key="1">
    <source>
        <dbReference type="SAM" id="SignalP"/>
    </source>
</evidence>
<dbReference type="Gene3D" id="1.20.1270.180">
    <property type="match status" value="1"/>
</dbReference>
<organism evidence="3 4">
    <name type="scientific">Fulvimarina manganoxydans</name>
    <dbReference type="NCBI Taxonomy" id="937218"/>
    <lineage>
        <taxon>Bacteria</taxon>
        <taxon>Pseudomonadati</taxon>
        <taxon>Pseudomonadota</taxon>
        <taxon>Alphaproteobacteria</taxon>
        <taxon>Hyphomicrobiales</taxon>
        <taxon>Aurantimonadaceae</taxon>
        <taxon>Fulvimarina</taxon>
    </lineage>
</organism>
<dbReference type="InterPro" id="IPR009739">
    <property type="entry name" value="LprI-like_N"/>
</dbReference>